<dbReference type="InterPro" id="IPR011009">
    <property type="entry name" value="Kinase-like_dom_sf"/>
</dbReference>
<proteinExistence type="predicted"/>
<dbReference type="Gene3D" id="1.10.510.10">
    <property type="entry name" value="Transferase(Phosphotransferase) domain 1"/>
    <property type="match status" value="1"/>
</dbReference>
<evidence type="ECO:0000313" key="2">
    <source>
        <dbReference type="EMBL" id="ESA01652.1"/>
    </source>
</evidence>
<gene>
    <name evidence="2" type="ORF">GLOINDRAFT_7295</name>
</gene>
<reference evidence="2" key="1">
    <citation type="submission" date="2013-07" db="EMBL/GenBank/DDBJ databases">
        <title>The genome of an arbuscular mycorrhizal fungus provides insights into the evolution of the oldest plant symbiosis.</title>
        <authorList>
            <consortium name="DOE Joint Genome Institute"/>
            <person name="Tisserant E."/>
            <person name="Malbreil M."/>
            <person name="Kuo A."/>
            <person name="Kohler A."/>
            <person name="Symeonidi A."/>
            <person name="Balestrini R."/>
            <person name="Charron P."/>
            <person name="Duensing N."/>
            <person name="Frei-dit-Frey N."/>
            <person name="Gianinazzi-Pearson V."/>
            <person name="Gilbert B."/>
            <person name="Handa Y."/>
            <person name="Hijri M."/>
            <person name="Kaul R."/>
            <person name="Kawaguchi M."/>
            <person name="Krajinski F."/>
            <person name="Lammers P."/>
            <person name="Lapierre D."/>
            <person name="Masclaux F.G."/>
            <person name="Murat C."/>
            <person name="Morin E."/>
            <person name="Ndikumana S."/>
            <person name="Pagni M."/>
            <person name="Petitpierre D."/>
            <person name="Requena N."/>
            <person name="Rosikiewicz P."/>
            <person name="Riley R."/>
            <person name="Saito K."/>
            <person name="San Clemente H."/>
            <person name="Shapiro H."/>
            <person name="van Tuinen D."/>
            <person name="Becard G."/>
            <person name="Bonfante P."/>
            <person name="Paszkowski U."/>
            <person name="Shachar-Hill Y."/>
            <person name="Young J.P."/>
            <person name="Sanders I.R."/>
            <person name="Henrissat B."/>
            <person name="Rensing S.A."/>
            <person name="Grigoriev I.V."/>
            <person name="Corradi N."/>
            <person name="Roux C."/>
            <person name="Martin F."/>
        </authorList>
    </citation>
    <scope>NUCLEOTIDE SEQUENCE</scope>
    <source>
        <strain evidence="2">DAOM 197198</strain>
    </source>
</reference>
<name>U9T2R0_RHIID</name>
<dbReference type="HOGENOM" id="CLU_000288_7_8_1"/>
<accession>U9T2R0</accession>
<dbReference type="PANTHER" id="PTHR44329">
    <property type="entry name" value="SERINE/THREONINE-PROTEIN KINASE TNNI3K-RELATED"/>
    <property type="match status" value="1"/>
</dbReference>
<dbReference type="GO" id="GO:0005524">
    <property type="term" value="F:ATP binding"/>
    <property type="evidence" value="ECO:0007669"/>
    <property type="project" value="InterPro"/>
</dbReference>
<dbReference type="EMBL" id="KI296300">
    <property type="protein sequence ID" value="ESA01652.1"/>
    <property type="molecule type" value="Genomic_DNA"/>
</dbReference>
<organism evidence="2">
    <name type="scientific">Rhizophagus irregularis (strain DAOM 181602 / DAOM 197198 / MUCL 43194)</name>
    <name type="common">Arbuscular mycorrhizal fungus</name>
    <name type="synonym">Glomus intraradices</name>
    <dbReference type="NCBI Taxonomy" id="747089"/>
    <lineage>
        <taxon>Eukaryota</taxon>
        <taxon>Fungi</taxon>
        <taxon>Fungi incertae sedis</taxon>
        <taxon>Mucoromycota</taxon>
        <taxon>Glomeromycotina</taxon>
        <taxon>Glomeromycetes</taxon>
        <taxon>Glomerales</taxon>
        <taxon>Glomeraceae</taxon>
        <taxon>Rhizophagus</taxon>
    </lineage>
</organism>
<dbReference type="InterPro" id="IPR001245">
    <property type="entry name" value="Ser-Thr/Tyr_kinase_cat_dom"/>
</dbReference>
<sequence length="1687" mass="200187">MSSENNHEKCSENCTDICKRYKTKENIVSWTSGNEEIDKFVRSINLKIDKNSPDIIFEWIPYNQFSNMKEIFKDTIYLAKWKNGPLYICNNEFIRKSDTIVTLKYLPYSQNEFLNKVEVCLKNLNNAYKIYGISQNPDTNNYIIVLEDEYKKYCINCDKIYTNLYYKWCKPCQINYFKKSSGNENIDNFIQKMQLQIINPTDIVLEWIPYDQVCEIKEIGNGVFSAIWKVGPLFWKDKEYIREPNKKVAFRYLENITEESLIEYKKDSLKFGIETYGISQDPSIEAYIIILQDKYCKQCGNIYTDSYHKWCKECQINHFKENFANWTSENKDIDELIQEKQLKIDEYDDIVFEWVPYNHFNNIKEIDKSGFAVVYSAKWRNGPLCYNVDRIKYTRDLNKTIALKCSHNSQNTNNKFLDEVKKCLSNNFKMYGITQNSNTKDYMIIFHSKYFEKGFCVKCNNKYTNSNNKWCQQCQIKYLKENLNWTSGNEIVDNFIQEMQLKIKSPSDKIFEWIPYNQFNNIKEIDNDRFSKIYSAKWKNGLLYWDNGSMKYIRKLGIKVTLKSFYNLQNVNQFLNEVKIYLKDDIKDAITNITIYGISQNLINGEYVMVFHNECCVKCGELYTNTTYNWCKPCQIKNLEENFTNWTSGNKEIDKFIQNEQSKIGDLNDMIFEWIPYNQFNDFIKIDNDKFVTIYSAKWKDGPLCWNNRKYIRKLHATIALKCLHNAQNINHVLNEVKPDLEIHGISQNPDTKNYIIVLQNEYCKRCDKIYTDIQHKWCKPCQIEYLVNLTNWTSGNEKIDNFVKEIQLKIKKLSDIIFEWIPYNQFNNFIKIDDDECVIIYSAKWNDGPLYWNTNNKEYLRKSDTKVTLKYSQFIIDEVETYLTNNHDDINDTYIDTIYGISQNPDTKEYIVVFREECCAKCNKVYINTWNKWCGTCQKSRLERNFVNWTSNNKSIDNLIQEMQLKLDDPSDIIFEWIPYNQFSDIKEINKSSFATIYTSIWKDGPFYWNNMMYKRDSNKTVTLKCLNDLQNNTGEFLNKKVKEYSIKSHYCNNIYGISRNEKYNVIVLQDNYYKNHCLKCDEIYTSTYYKWCKPCQMKSFTNSTSKNKEIDDYVQEMQLRINSDSWDVNSWDKVFEWIPYNQFHNINKVVDEDEFTLVYSAKWINGPLYYNINQNKYMRSSEKTVALKCLKCLNNSQNITNELIDKVKTYSFNLYGILEIYGISHNPIANEYVMVLHNKYFEKEFEKYCVKCGNNYTDIQYKWCKPCQLDSLKKNPTNWISRNEKINNFIQEMVSKINDLLDIVFEWIPYDQFDNVNEIDKGGFATVYSAIWKNGPSFYNPNKKKYLRHSNKTVALKRLYNSHDITNEFLNEIKEYSIDRHSNNILRIYGLSQDPVTKEYIIVLEYAEGGNFNSWVNKNGEKFSWLFKINTLLNISNGLKMIHQKHIVHRDLHTGNILFFTKNINIFSNSIIYISDMGLCGEVGKIDKSCIYGVMPYVAPEVLRGKPYTQAADIYSFGMIMYFVATGRQPFADCAHDELLALDICQGSRPKIDELEAPKCYIDLMKICWDPNPKNRKKSDETYEQILMFRKSYRGEIFDTEKGISKEQFNKSYKGEILGTDDHDEIEKQFKKAEEYRKDNLLSNKNSRSHTTHPKAVYTSRLLNSFTKNLPKYEDTECLDCKIVV</sequence>
<dbReference type="eggNOG" id="KOG0192">
    <property type="taxonomic scope" value="Eukaryota"/>
</dbReference>
<dbReference type="PROSITE" id="PS50011">
    <property type="entry name" value="PROTEIN_KINASE_DOM"/>
    <property type="match status" value="1"/>
</dbReference>
<dbReference type="GO" id="GO:0004674">
    <property type="term" value="F:protein serine/threonine kinase activity"/>
    <property type="evidence" value="ECO:0007669"/>
    <property type="project" value="TreeGrafter"/>
</dbReference>
<dbReference type="InterPro" id="IPR000719">
    <property type="entry name" value="Prot_kinase_dom"/>
</dbReference>
<dbReference type="SUPFAM" id="SSF56112">
    <property type="entry name" value="Protein kinase-like (PK-like)"/>
    <property type="match status" value="1"/>
</dbReference>
<dbReference type="VEuPathDB" id="FungiDB:RhiirFUN_005929"/>
<dbReference type="SMART" id="SM00220">
    <property type="entry name" value="S_TKc"/>
    <property type="match status" value="1"/>
</dbReference>
<protein>
    <recommendedName>
        <fullName evidence="1">Protein kinase domain-containing protein</fullName>
    </recommendedName>
</protein>
<dbReference type="Pfam" id="PF07714">
    <property type="entry name" value="PK_Tyr_Ser-Thr"/>
    <property type="match status" value="1"/>
</dbReference>
<dbReference type="InterPro" id="IPR051681">
    <property type="entry name" value="Ser/Thr_Kinases-Pseudokinases"/>
</dbReference>
<evidence type="ECO:0000259" key="1">
    <source>
        <dbReference type="PROSITE" id="PS50011"/>
    </source>
</evidence>
<feature type="domain" description="Protein kinase" evidence="1">
    <location>
        <begin position="1315"/>
        <end position="1590"/>
    </location>
</feature>